<sequence>MSTSKRGDGPQPVAAVSAVGLRKSYGDRTVLDGIDLRIPAGTVFALLGPNGAGKTTTVRILSTLVAADGGQAQIAGHDLTTAPDRVRAAIGVTGQFAALDDLLTAEENLLLMADLLHLGKREGRERARE</sequence>
<dbReference type="Proteomes" id="UP001183420">
    <property type="component" value="Unassembled WGS sequence"/>
</dbReference>
<keyword evidence="3" id="KW-0547">Nucleotide-binding</keyword>
<dbReference type="Gene3D" id="3.40.50.300">
    <property type="entry name" value="P-loop containing nucleotide triphosphate hydrolases"/>
    <property type="match status" value="1"/>
</dbReference>
<dbReference type="SUPFAM" id="SSF52540">
    <property type="entry name" value="P-loop containing nucleoside triphosphate hydrolases"/>
    <property type="match status" value="1"/>
</dbReference>
<gene>
    <name evidence="7" type="ORF">RNC47_36940</name>
</gene>
<dbReference type="InterPro" id="IPR027417">
    <property type="entry name" value="P-loop_NTPase"/>
</dbReference>
<dbReference type="InterPro" id="IPR050763">
    <property type="entry name" value="ABC_transporter_ATP-binding"/>
</dbReference>
<keyword evidence="4 7" id="KW-0067">ATP-binding</keyword>
<feature type="non-terminal residue" evidence="7">
    <location>
        <position position="129"/>
    </location>
</feature>
<dbReference type="PANTHER" id="PTHR42711">
    <property type="entry name" value="ABC TRANSPORTER ATP-BINDING PROTEIN"/>
    <property type="match status" value="1"/>
</dbReference>
<name>A0ABU2M229_9ACTN</name>
<evidence type="ECO:0000256" key="5">
    <source>
        <dbReference type="ARBA" id="ARBA00023251"/>
    </source>
</evidence>
<dbReference type="Pfam" id="PF00005">
    <property type="entry name" value="ABC_tran"/>
    <property type="match status" value="1"/>
</dbReference>
<keyword evidence="8" id="KW-1185">Reference proteome</keyword>
<reference evidence="8" key="1">
    <citation type="submission" date="2023-07" db="EMBL/GenBank/DDBJ databases">
        <title>30 novel species of actinomycetes from the DSMZ collection.</title>
        <authorList>
            <person name="Nouioui I."/>
        </authorList>
    </citation>
    <scope>NUCLEOTIDE SEQUENCE [LARGE SCALE GENOMIC DNA]</scope>
    <source>
        <strain evidence="8">DSM 44918</strain>
    </source>
</reference>
<proteinExistence type="predicted"/>
<evidence type="ECO:0000256" key="4">
    <source>
        <dbReference type="ARBA" id="ARBA00022840"/>
    </source>
</evidence>
<evidence type="ECO:0000259" key="6">
    <source>
        <dbReference type="Pfam" id="PF00005"/>
    </source>
</evidence>
<evidence type="ECO:0000256" key="2">
    <source>
        <dbReference type="ARBA" id="ARBA00022448"/>
    </source>
</evidence>
<organism evidence="7 8">
    <name type="scientific">Streptomyces millisiae</name>
    <dbReference type="NCBI Taxonomy" id="3075542"/>
    <lineage>
        <taxon>Bacteria</taxon>
        <taxon>Bacillati</taxon>
        <taxon>Actinomycetota</taxon>
        <taxon>Actinomycetes</taxon>
        <taxon>Kitasatosporales</taxon>
        <taxon>Streptomycetaceae</taxon>
        <taxon>Streptomyces</taxon>
    </lineage>
</organism>
<protein>
    <submittedName>
        <fullName evidence="7">ATP-binding cassette domain-containing protein</fullName>
    </submittedName>
</protein>
<feature type="domain" description="ABC transporter" evidence="6">
    <location>
        <begin position="31"/>
        <end position="120"/>
    </location>
</feature>
<comment type="subcellular location">
    <subcellularLocation>
        <location evidence="1">Cell membrane</location>
        <topology evidence="1">Peripheral membrane protein</topology>
    </subcellularLocation>
</comment>
<evidence type="ECO:0000313" key="8">
    <source>
        <dbReference type="Proteomes" id="UP001183420"/>
    </source>
</evidence>
<keyword evidence="2" id="KW-0813">Transport</keyword>
<dbReference type="InterPro" id="IPR003439">
    <property type="entry name" value="ABC_transporter-like_ATP-bd"/>
</dbReference>
<dbReference type="PANTHER" id="PTHR42711:SF19">
    <property type="entry name" value="DOXORUBICIN RESISTANCE ATP-BINDING PROTEIN DRRA"/>
    <property type="match status" value="1"/>
</dbReference>
<dbReference type="EMBL" id="JAVREM010000331">
    <property type="protein sequence ID" value="MDT0323897.1"/>
    <property type="molecule type" value="Genomic_DNA"/>
</dbReference>
<keyword evidence="5" id="KW-0046">Antibiotic resistance</keyword>
<evidence type="ECO:0000313" key="7">
    <source>
        <dbReference type="EMBL" id="MDT0323897.1"/>
    </source>
</evidence>
<dbReference type="GO" id="GO:0005524">
    <property type="term" value="F:ATP binding"/>
    <property type="evidence" value="ECO:0007669"/>
    <property type="project" value="UniProtKB-KW"/>
</dbReference>
<evidence type="ECO:0000256" key="3">
    <source>
        <dbReference type="ARBA" id="ARBA00022741"/>
    </source>
</evidence>
<dbReference type="RefSeq" id="WP_311605243.1">
    <property type="nucleotide sequence ID" value="NZ_JAVREM010000331.1"/>
</dbReference>
<evidence type="ECO:0000256" key="1">
    <source>
        <dbReference type="ARBA" id="ARBA00004202"/>
    </source>
</evidence>
<accession>A0ABU2M229</accession>
<comment type="caution">
    <text evidence="7">The sequence shown here is derived from an EMBL/GenBank/DDBJ whole genome shotgun (WGS) entry which is preliminary data.</text>
</comment>